<dbReference type="Gene3D" id="3.10.620.30">
    <property type="match status" value="1"/>
</dbReference>
<organism evidence="12 13">
    <name type="scientific">Turnera subulata</name>
    <dbReference type="NCBI Taxonomy" id="218843"/>
    <lineage>
        <taxon>Eukaryota</taxon>
        <taxon>Viridiplantae</taxon>
        <taxon>Streptophyta</taxon>
        <taxon>Embryophyta</taxon>
        <taxon>Tracheophyta</taxon>
        <taxon>Spermatophyta</taxon>
        <taxon>Magnoliopsida</taxon>
        <taxon>eudicotyledons</taxon>
        <taxon>Gunneridae</taxon>
        <taxon>Pentapetalae</taxon>
        <taxon>rosids</taxon>
        <taxon>fabids</taxon>
        <taxon>Malpighiales</taxon>
        <taxon>Passifloraceae</taxon>
        <taxon>Turnera</taxon>
    </lineage>
</organism>
<dbReference type="Proteomes" id="UP001141552">
    <property type="component" value="Unassembled WGS sequence"/>
</dbReference>
<evidence type="ECO:0000256" key="1">
    <source>
        <dbReference type="ARBA" id="ARBA00001650"/>
    </source>
</evidence>
<dbReference type="Gene3D" id="2.20.25.10">
    <property type="match status" value="1"/>
</dbReference>
<comment type="caution">
    <text evidence="12">The sequence shown here is derived from an EMBL/GenBank/DDBJ whole genome shotgun (WGS) entry which is preliminary data.</text>
</comment>
<evidence type="ECO:0000313" key="12">
    <source>
        <dbReference type="EMBL" id="KAJ4841283.1"/>
    </source>
</evidence>
<dbReference type="OrthoDB" id="409136at2759"/>
<dbReference type="GO" id="GO:0000224">
    <property type="term" value="F:peptide-N4-(N-acetyl-beta-glucosaminyl)asparagine amidase activity"/>
    <property type="evidence" value="ECO:0007669"/>
    <property type="project" value="UniProtKB-EC"/>
</dbReference>
<dbReference type="SUPFAM" id="SSF49785">
    <property type="entry name" value="Galactose-binding domain-like"/>
    <property type="match status" value="1"/>
</dbReference>
<evidence type="ECO:0000256" key="6">
    <source>
        <dbReference type="ARBA" id="ARBA00018546"/>
    </source>
</evidence>
<dbReference type="SMART" id="SM00460">
    <property type="entry name" value="TGc"/>
    <property type="match status" value="1"/>
</dbReference>
<keyword evidence="13" id="KW-1185">Reference proteome</keyword>
<name>A0A9Q0G135_9ROSI</name>
<dbReference type="InterPro" id="IPR008979">
    <property type="entry name" value="Galactose-bd-like_sf"/>
</dbReference>
<sequence length="744" mass="83864">MVARKFIVRHNDSTFDVDYDTDDGFEVFQFQLFSLTSIPPDEQQIHEEHDNGCRVIADATDLVAAVSSKLRLVSVSEPEGSREGELPPAAAAEEEAAALLRSDEELARLLQVEEEALILQEYVAIGGGGKEMEKRLRPYISQVLMYEDPLRQEAARKTVPVEELEEKALVSLAKEGNSKPSKIVQEHAFLLQLLFWFKQSFRWVNAPPCDGCGNNTVGQGMGAALPLETQYGADRVELYRCSSCSRTTRFPRYNDPLKLLETRRGRCGEWANCFTLYCRAFGYESRLVSLLLMKFVVCVGVIILDFTDHVWTECFSHLLGRWMHLDPCEGVYDRPLLYEKGWNKKLNYVIAIGKDGVYDVTKRYTRKWPEVLSRRNITTELALKATLSNMTKECRKSFTSQVHFILEDRDKLEADELERDVHSVDNSSVSLPGRQSGDKEWRILRSEIGSDENLSLSNSSCPIRPCVDEHVTRIGNSFLPLLSKCIQNSLSKSRVNEILKLFHGILVDLGTLNYKTRRASVNPFMLHLLPFFDELLDALSLKSEIDNGGRVEICLAGEPVKTSLALPVALDALDEMIRSLNSCNDLSKACLSFPLLKLNRMHSGSVLASGEELPFGTASAAFDGLRASKWEEPNGARGCWIVYKLPGDLMHELMGYEIMSANDAPERDPKDWVVEGSADGGSSWHVLDTQSCQEFENRFHRKSFEVRSADCPCNAFRFRFLTVRDVESTSRLQLGSIDLYARSS</sequence>
<accession>A0A9Q0G135</accession>
<dbReference type="GO" id="GO:0046872">
    <property type="term" value="F:metal ion binding"/>
    <property type="evidence" value="ECO:0007669"/>
    <property type="project" value="UniProtKB-KW"/>
</dbReference>
<reference evidence="12" key="1">
    <citation type="submission" date="2022-02" db="EMBL/GenBank/DDBJ databases">
        <authorList>
            <person name="Henning P.M."/>
            <person name="McCubbin A.G."/>
            <person name="Shore J.S."/>
        </authorList>
    </citation>
    <scope>NUCLEOTIDE SEQUENCE</scope>
    <source>
        <strain evidence="12">F60SS</strain>
        <tissue evidence="12">Leaves</tissue>
    </source>
</reference>
<reference evidence="12" key="2">
    <citation type="journal article" date="2023" name="Plants (Basel)">
        <title>Annotation of the Turnera subulata (Passifloraceae) Draft Genome Reveals the S-Locus Evolved after the Divergence of Turneroideae from Passifloroideae in a Stepwise Manner.</title>
        <authorList>
            <person name="Henning P.M."/>
            <person name="Roalson E.H."/>
            <person name="Mir W."/>
            <person name="McCubbin A.G."/>
            <person name="Shore J.S."/>
        </authorList>
    </citation>
    <scope>NUCLEOTIDE SEQUENCE</scope>
    <source>
        <strain evidence="12">F60SS</strain>
    </source>
</reference>
<evidence type="ECO:0000256" key="10">
    <source>
        <dbReference type="ARBA" id="ARBA00032901"/>
    </source>
</evidence>
<keyword evidence="7" id="KW-0963">Cytoplasm</keyword>
<evidence type="ECO:0000256" key="7">
    <source>
        <dbReference type="ARBA" id="ARBA00022490"/>
    </source>
</evidence>
<keyword evidence="9" id="KW-0862">Zinc</keyword>
<dbReference type="FunFam" id="2.20.25.10:FF:000011">
    <property type="entry name" value="peptide-N(4)-(N-acetyl-beta- glucosaminyl)asparagine amidase"/>
    <property type="match status" value="1"/>
</dbReference>
<evidence type="ECO:0000259" key="11">
    <source>
        <dbReference type="SMART" id="SM00460"/>
    </source>
</evidence>
<keyword evidence="8" id="KW-0479">Metal-binding</keyword>
<evidence type="ECO:0000256" key="5">
    <source>
        <dbReference type="ARBA" id="ARBA00012158"/>
    </source>
</evidence>
<protein>
    <recommendedName>
        <fullName evidence="6">Peptide-N(4)-(N-acetyl-beta-glucosaminyl)asparagine amidase</fullName>
        <ecNumber evidence="5">3.5.1.52</ecNumber>
    </recommendedName>
    <alternativeName>
        <fullName evidence="10">Peptide:N-glycanase</fullName>
    </alternativeName>
</protein>
<dbReference type="Gene3D" id="2.60.120.260">
    <property type="entry name" value="Galactose-binding domain-like"/>
    <property type="match status" value="1"/>
</dbReference>
<dbReference type="AlphaFoldDB" id="A0A9Q0G135"/>
<evidence type="ECO:0000256" key="3">
    <source>
        <dbReference type="ARBA" id="ARBA00004496"/>
    </source>
</evidence>
<dbReference type="Pfam" id="PF01841">
    <property type="entry name" value="Transglut_core"/>
    <property type="match status" value="1"/>
</dbReference>
<dbReference type="EC" id="3.5.1.52" evidence="5"/>
<dbReference type="EMBL" id="JAKUCV010002828">
    <property type="protein sequence ID" value="KAJ4841283.1"/>
    <property type="molecule type" value="Genomic_DNA"/>
</dbReference>
<comment type="cofactor">
    <cofactor evidence="2">
        <name>Zn(2+)</name>
        <dbReference type="ChEBI" id="CHEBI:29105"/>
    </cofactor>
</comment>
<dbReference type="InterPro" id="IPR038765">
    <property type="entry name" value="Papain-like_cys_pep_sf"/>
</dbReference>
<evidence type="ECO:0000313" key="13">
    <source>
        <dbReference type="Proteomes" id="UP001141552"/>
    </source>
</evidence>
<dbReference type="SUPFAM" id="SSF54001">
    <property type="entry name" value="Cysteine proteinases"/>
    <property type="match status" value="1"/>
</dbReference>
<dbReference type="FunFam" id="2.60.120.260:FF:000110">
    <property type="entry name" value="Peptide-N(4)-(N-acetyl-beta-glucosaminyl)asparagine amidase"/>
    <property type="match status" value="1"/>
</dbReference>
<dbReference type="GO" id="GO:0005737">
    <property type="term" value="C:cytoplasm"/>
    <property type="evidence" value="ECO:0007669"/>
    <property type="project" value="UniProtKB-SubCell"/>
</dbReference>
<dbReference type="InterPro" id="IPR002931">
    <property type="entry name" value="Transglutaminase-like"/>
</dbReference>
<gene>
    <name evidence="12" type="ORF">Tsubulata_009568</name>
</gene>
<comment type="similarity">
    <text evidence="4">Belongs to the transglutaminase-like superfamily. PNGase family.</text>
</comment>
<dbReference type="PANTHER" id="PTHR48440">
    <property type="match status" value="1"/>
</dbReference>
<evidence type="ECO:0000256" key="2">
    <source>
        <dbReference type="ARBA" id="ARBA00001947"/>
    </source>
</evidence>
<evidence type="ECO:0000256" key="4">
    <source>
        <dbReference type="ARBA" id="ARBA00009390"/>
    </source>
</evidence>
<evidence type="ECO:0000256" key="8">
    <source>
        <dbReference type="ARBA" id="ARBA00022723"/>
    </source>
</evidence>
<comment type="subcellular location">
    <subcellularLocation>
        <location evidence="3">Cytoplasm</location>
    </subcellularLocation>
</comment>
<comment type="catalytic activity">
    <reaction evidence="1">
        <text>Hydrolysis of an N(4)-(acetyl-beta-D-glucosaminyl)asparagine residue in which the glucosamine residue may be further glycosylated, to yield a (substituted) N-acetyl-beta-D-glucosaminylamine and a peptide containing an aspartate residue.</text>
        <dbReference type="EC" id="3.5.1.52"/>
    </reaction>
</comment>
<evidence type="ECO:0000256" key="9">
    <source>
        <dbReference type="ARBA" id="ARBA00022833"/>
    </source>
</evidence>
<dbReference type="PANTHER" id="PTHR48440:SF1">
    <property type="entry name" value="PAW DOMAIN-CONTAINING PROTEIN"/>
    <property type="match status" value="1"/>
</dbReference>
<feature type="domain" description="Transglutaminase-like" evidence="11">
    <location>
        <begin position="259"/>
        <end position="329"/>
    </location>
</feature>
<proteinExistence type="inferred from homology"/>